<dbReference type="GO" id="GO:0005829">
    <property type="term" value="C:cytosol"/>
    <property type="evidence" value="ECO:0007669"/>
    <property type="project" value="TreeGrafter"/>
</dbReference>
<evidence type="ECO:0000256" key="2">
    <source>
        <dbReference type="ARBA" id="ARBA00022801"/>
    </source>
</evidence>
<dbReference type="AlphaFoldDB" id="A0AA48I628"/>
<evidence type="ECO:0000313" key="5">
    <source>
        <dbReference type="EMBL" id="BEI87720.1"/>
    </source>
</evidence>
<proteinExistence type="inferred from homology"/>
<keyword evidence="6" id="KW-1185">Reference proteome</keyword>
<name>A0AA48I628_9TREE</name>
<dbReference type="Gene3D" id="3.90.245.10">
    <property type="entry name" value="Ribonucleoside hydrolase-like"/>
    <property type="match status" value="1"/>
</dbReference>
<dbReference type="SUPFAM" id="SSF53590">
    <property type="entry name" value="Nucleoside hydrolase"/>
    <property type="match status" value="1"/>
</dbReference>
<protein>
    <recommendedName>
        <fullName evidence="4">Inosine/uridine-preferring nucleoside hydrolase domain-containing protein</fullName>
    </recommendedName>
</protein>
<dbReference type="InterPro" id="IPR001910">
    <property type="entry name" value="Inosine/uridine_hydrolase_dom"/>
</dbReference>
<reference evidence="5" key="1">
    <citation type="journal article" date="2023" name="BMC Genomics">
        <title>Chromosome-level genome assemblies of Cutaneotrichosporon spp. (Trichosporonales, Basidiomycota) reveal imbalanced evolution between nucleotide sequences and chromosome synteny.</title>
        <authorList>
            <person name="Kobayashi Y."/>
            <person name="Kayamori A."/>
            <person name="Aoki K."/>
            <person name="Shiwa Y."/>
            <person name="Matsutani M."/>
            <person name="Fujita N."/>
            <person name="Sugita T."/>
            <person name="Iwasaki W."/>
            <person name="Tanaka N."/>
            <person name="Takashima M."/>
        </authorList>
    </citation>
    <scope>NUCLEOTIDE SEQUENCE</scope>
    <source>
        <strain evidence="5">HIS019</strain>
    </source>
</reference>
<dbReference type="InterPro" id="IPR023186">
    <property type="entry name" value="IUNH"/>
</dbReference>
<evidence type="ECO:0000313" key="6">
    <source>
        <dbReference type="Proteomes" id="UP001233271"/>
    </source>
</evidence>
<gene>
    <name evidence="5" type="ORF">CcaverHIS019_0104380</name>
</gene>
<dbReference type="GO" id="GO:0008477">
    <property type="term" value="F:purine nucleosidase activity"/>
    <property type="evidence" value="ECO:0007669"/>
    <property type="project" value="TreeGrafter"/>
</dbReference>
<comment type="similarity">
    <text evidence="1">Belongs to the IUNH family.</text>
</comment>
<dbReference type="KEGG" id="ccac:CcaHIS019_0104380"/>
<evidence type="ECO:0000256" key="3">
    <source>
        <dbReference type="ARBA" id="ARBA00023295"/>
    </source>
</evidence>
<dbReference type="Proteomes" id="UP001233271">
    <property type="component" value="Chromosome 1"/>
</dbReference>
<sequence>MPRKIIIDTDPGVDDVLAILLALASPELEVALITLVAGNTDVGHTHDNLLKMYYQLAREREQHPVAKERYPLANRTVVAVGADYPIRGEKHVATYFHGRDGLSNISVTHPEFTPPEGTEYPLELSNKHAYDEMLALLAAEPAGTVTIVALGPLTNLAHAYSADKETFCRVGEVVWMGGALDVPGNTSPVAEFNCFADPYAFDILRIAAKAGEFTFVFAPLDVTTHHTVPFSDLLHEGEGTTPLESFTTAFLHRVRGLQARFGLPDAMEMHDPVAVWYAIENAPKVVGKGWAVTGREFGIERCGEITRGMCVVDRRGSGEGDGKKRTEDEVLLKGDVPLSRKEHATATHLHDLHAPVTIDDEESEAEGVKEKPKSLPLAITGTPGSAALRSKLLSRVFGHTV</sequence>
<dbReference type="PANTHER" id="PTHR12304">
    <property type="entry name" value="INOSINE-URIDINE PREFERRING NUCLEOSIDE HYDROLASE"/>
    <property type="match status" value="1"/>
</dbReference>
<accession>A0AA48I628</accession>
<keyword evidence="2" id="KW-0378">Hydrolase</keyword>
<dbReference type="InterPro" id="IPR036452">
    <property type="entry name" value="Ribo_hydro-like"/>
</dbReference>
<evidence type="ECO:0000259" key="4">
    <source>
        <dbReference type="Pfam" id="PF01156"/>
    </source>
</evidence>
<keyword evidence="3" id="KW-0326">Glycosidase</keyword>
<organism evidence="5 6">
    <name type="scientific">Cutaneotrichosporon cavernicola</name>
    <dbReference type="NCBI Taxonomy" id="279322"/>
    <lineage>
        <taxon>Eukaryota</taxon>
        <taxon>Fungi</taxon>
        <taxon>Dikarya</taxon>
        <taxon>Basidiomycota</taxon>
        <taxon>Agaricomycotina</taxon>
        <taxon>Tremellomycetes</taxon>
        <taxon>Trichosporonales</taxon>
        <taxon>Trichosporonaceae</taxon>
        <taxon>Cutaneotrichosporon</taxon>
    </lineage>
</organism>
<dbReference type="RefSeq" id="XP_060452986.1">
    <property type="nucleotide sequence ID" value="XM_060600322.1"/>
</dbReference>
<dbReference type="Pfam" id="PF01156">
    <property type="entry name" value="IU_nuc_hydro"/>
    <property type="match status" value="1"/>
</dbReference>
<evidence type="ECO:0000256" key="1">
    <source>
        <dbReference type="ARBA" id="ARBA00009176"/>
    </source>
</evidence>
<dbReference type="EMBL" id="AP028212">
    <property type="protein sequence ID" value="BEI87720.1"/>
    <property type="molecule type" value="Genomic_DNA"/>
</dbReference>
<dbReference type="GeneID" id="85491591"/>
<dbReference type="PANTHER" id="PTHR12304:SF56">
    <property type="entry name" value="HYDROLASE, PUTATIVE (AFU_ORTHOLOGUE AFUA_1G11790)-RELATED"/>
    <property type="match status" value="1"/>
</dbReference>
<feature type="domain" description="Inosine/uridine-preferring nucleoside hydrolase" evidence="4">
    <location>
        <begin position="5"/>
        <end position="325"/>
    </location>
</feature>
<dbReference type="GO" id="GO:0006152">
    <property type="term" value="P:purine nucleoside catabolic process"/>
    <property type="evidence" value="ECO:0007669"/>
    <property type="project" value="TreeGrafter"/>
</dbReference>